<keyword evidence="3" id="KW-1185">Reference proteome</keyword>
<dbReference type="Proteomes" id="UP001178507">
    <property type="component" value="Unassembled WGS sequence"/>
</dbReference>
<accession>A0AA36IYU3</accession>
<dbReference type="AlphaFoldDB" id="A0AA36IYU3"/>
<evidence type="ECO:0000313" key="2">
    <source>
        <dbReference type="EMBL" id="CAJ1396497.1"/>
    </source>
</evidence>
<feature type="region of interest" description="Disordered" evidence="1">
    <location>
        <begin position="162"/>
        <end position="211"/>
    </location>
</feature>
<name>A0AA36IYU3_9DINO</name>
<protein>
    <submittedName>
        <fullName evidence="2">Uncharacterized protein</fullName>
    </submittedName>
</protein>
<comment type="caution">
    <text evidence="2">The sequence shown here is derived from an EMBL/GenBank/DDBJ whole genome shotgun (WGS) entry which is preliminary data.</text>
</comment>
<evidence type="ECO:0000313" key="3">
    <source>
        <dbReference type="Proteomes" id="UP001178507"/>
    </source>
</evidence>
<organism evidence="2 3">
    <name type="scientific">Effrenium voratum</name>
    <dbReference type="NCBI Taxonomy" id="2562239"/>
    <lineage>
        <taxon>Eukaryota</taxon>
        <taxon>Sar</taxon>
        <taxon>Alveolata</taxon>
        <taxon>Dinophyceae</taxon>
        <taxon>Suessiales</taxon>
        <taxon>Symbiodiniaceae</taxon>
        <taxon>Effrenium</taxon>
    </lineage>
</organism>
<evidence type="ECO:0000256" key="1">
    <source>
        <dbReference type="SAM" id="MobiDB-lite"/>
    </source>
</evidence>
<sequence length="239" mass="26177">MFVEMCETGILVYVKPELCCSRAQETQTMKRDGAISTDASGLLKISPKAQDPRCEASTELKLRAALQRHSLAMDLAGIAEFTVVEAWVQFLFTHVAREQPHGFNKVTLQQLVECDKQMFTLAAHRTMGCLQRGPAEPKPQDEAIQAKKTSHEVLQYLTPLPAFRTHESTSAPSNPRPPKMPKKEERPNSKGTGKASGSPGPRPNLPEGCVATDDDGKPLCFAFQSGKCKFKGPPGKRCA</sequence>
<proteinExistence type="predicted"/>
<reference evidence="2" key="1">
    <citation type="submission" date="2023-08" db="EMBL/GenBank/DDBJ databases">
        <authorList>
            <person name="Chen Y."/>
            <person name="Shah S."/>
            <person name="Dougan E. K."/>
            <person name="Thang M."/>
            <person name="Chan C."/>
        </authorList>
    </citation>
    <scope>NUCLEOTIDE SEQUENCE</scope>
</reference>
<dbReference type="EMBL" id="CAUJNA010003233">
    <property type="protein sequence ID" value="CAJ1396497.1"/>
    <property type="molecule type" value="Genomic_DNA"/>
</dbReference>
<gene>
    <name evidence="2" type="ORF">EVOR1521_LOCUS20723</name>
</gene>